<protein>
    <submittedName>
        <fullName evidence="2">Phospholipase/lecithinase/hemolysin</fullName>
    </submittedName>
</protein>
<reference evidence="2 3" key="1">
    <citation type="submission" date="2018-07" db="EMBL/GenBank/DDBJ databases">
        <title>Genomic Encyclopedia of Type Strains, Phase IV (KMG-IV): sequencing the most valuable type-strain genomes for metagenomic binning, comparative biology and taxonomic classification.</title>
        <authorList>
            <person name="Goeker M."/>
        </authorList>
    </citation>
    <scope>NUCLEOTIDE SEQUENCE [LARGE SCALE GENOMIC DNA]</scope>
    <source>
        <strain evidence="2 3">DSM 16500</strain>
    </source>
</reference>
<accession>A0A370G7I9</accession>
<keyword evidence="3" id="KW-1185">Reference proteome</keyword>
<comment type="similarity">
    <text evidence="1">Belongs to the 'GDSL' lipolytic enzyme family.</text>
</comment>
<dbReference type="InterPro" id="IPR036514">
    <property type="entry name" value="SGNH_hydro_sf"/>
</dbReference>
<dbReference type="PANTHER" id="PTHR22835">
    <property type="entry name" value="ZINC FINGER FYVE DOMAIN CONTAINING PROTEIN"/>
    <property type="match status" value="1"/>
</dbReference>
<evidence type="ECO:0000256" key="1">
    <source>
        <dbReference type="ARBA" id="ARBA00008668"/>
    </source>
</evidence>
<sequence length="351" mass="39636">MKKIIWFLMLMVLSAGCFAGKINRMVFFGDSLSDNGNLYKLFLHIIPQSPPYYQGRFSNGPTWAEEVGNYYYHKNYIDYKIYAVGGATAILHKPSTRFIAPTNLQLELDQYIIDNLFKDKSKTLHAIWIGGNDYLFDQDADANELTGKVVNKISWAVTKLIEQGAQDFLVMNLPDLSAIPFARSNGSIEKLHRLTELHNQKLDQAIKNLKAAYPGVRIHYVSVYDIFNDVIANPQKYNQKYKVNITNTAEACWQGDYLLAEGLANQGLESELQQASLMKAGNLAGRIDTQAMRQVILDSPSIAYTYSMGKAYKKGSLPCANADQYLFWDAIHPTETVHRVLAQIVVENLMI</sequence>
<dbReference type="CDD" id="cd01846">
    <property type="entry name" value="fatty_acyltransferase_like"/>
    <property type="match status" value="1"/>
</dbReference>
<gene>
    <name evidence="2" type="ORF">C8D86_1292</name>
</gene>
<dbReference type="EMBL" id="QQAX01000029">
    <property type="protein sequence ID" value="RDI39046.1"/>
    <property type="molecule type" value="Genomic_DNA"/>
</dbReference>
<dbReference type="Gene3D" id="3.40.50.1110">
    <property type="entry name" value="SGNH hydrolase"/>
    <property type="match status" value="1"/>
</dbReference>
<dbReference type="OrthoDB" id="5292073at2"/>
<proteinExistence type="inferred from homology"/>
<dbReference type="Proteomes" id="UP000254720">
    <property type="component" value="Unassembled WGS sequence"/>
</dbReference>
<name>A0A370G7I9_9COXI</name>
<dbReference type="RefSeq" id="WP_114835254.1">
    <property type="nucleotide sequence ID" value="NZ_LR699114.1"/>
</dbReference>
<evidence type="ECO:0000313" key="2">
    <source>
        <dbReference type="EMBL" id="RDI39046.1"/>
    </source>
</evidence>
<dbReference type="GO" id="GO:0016788">
    <property type="term" value="F:hydrolase activity, acting on ester bonds"/>
    <property type="evidence" value="ECO:0007669"/>
    <property type="project" value="InterPro"/>
</dbReference>
<organism evidence="2 3">
    <name type="scientific">Aquicella lusitana</name>
    <dbReference type="NCBI Taxonomy" id="254246"/>
    <lineage>
        <taxon>Bacteria</taxon>
        <taxon>Pseudomonadati</taxon>
        <taxon>Pseudomonadota</taxon>
        <taxon>Gammaproteobacteria</taxon>
        <taxon>Legionellales</taxon>
        <taxon>Coxiellaceae</taxon>
        <taxon>Aquicella</taxon>
    </lineage>
</organism>
<comment type="caution">
    <text evidence="2">The sequence shown here is derived from an EMBL/GenBank/DDBJ whole genome shotgun (WGS) entry which is preliminary data.</text>
</comment>
<dbReference type="PANTHER" id="PTHR22835:SF659">
    <property type="entry name" value="GDSL LIPASE_ACYLHYDROLASE, PUTATIVE (AFU_ORTHOLOGUE AFUA_2G00510)-RELATED"/>
    <property type="match status" value="1"/>
</dbReference>
<evidence type="ECO:0000313" key="3">
    <source>
        <dbReference type="Proteomes" id="UP000254720"/>
    </source>
</evidence>
<dbReference type="PROSITE" id="PS51257">
    <property type="entry name" value="PROKAR_LIPOPROTEIN"/>
    <property type="match status" value="1"/>
</dbReference>
<dbReference type="Pfam" id="PF00657">
    <property type="entry name" value="Lipase_GDSL"/>
    <property type="match status" value="1"/>
</dbReference>
<dbReference type="InterPro" id="IPR001087">
    <property type="entry name" value="GDSL"/>
</dbReference>
<dbReference type="SUPFAM" id="SSF52266">
    <property type="entry name" value="SGNH hydrolase"/>
    <property type="match status" value="1"/>
</dbReference>
<dbReference type="AlphaFoldDB" id="A0A370G7I9"/>